<dbReference type="Pfam" id="PF06026">
    <property type="entry name" value="Rib_5-P_isom_A"/>
    <property type="match status" value="1"/>
</dbReference>
<comment type="pathway">
    <text evidence="1">Carbohydrate degradation; pentose phosphate pathway; D-ribose 5-phosphate from D-ribulose 5-phosphate (non-oxidative stage): step 1/1.</text>
</comment>
<protein>
    <recommendedName>
        <fullName evidence="3">ribose-5-phosphate isomerase</fullName>
        <ecNumber evidence="3">5.3.1.6</ecNumber>
    </recommendedName>
    <alternativeName>
        <fullName evidence="5">Phosphoriboisomerase</fullName>
    </alternativeName>
</protein>
<dbReference type="NCBIfam" id="TIGR00021">
    <property type="entry name" value="rpiA"/>
    <property type="match status" value="1"/>
</dbReference>
<evidence type="ECO:0000256" key="4">
    <source>
        <dbReference type="ARBA" id="ARBA00023235"/>
    </source>
</evidence>
<accession>A0A7R9FEM5</accession>
<dbReference type="SUPFAM" id="SSF75445">
    <property type="entry name" value="D-ribose-5-phosphate isomerase (RpiA), lid domain"/>
    <property type="match status" value="1"/>
</dbReference>
<reference evidence="6" key="1">
    <citation type="submission" date="2020-11" db="EMBL/GenBank/DDBJ databases">
        <authorList>
            <person name="Tran Van P."/>
        </authorList>
    </citation>
    <scope>NUCLEOTIDE SEQUENCE</scope>
</reference>
<evidence type="ECO:0000256" key="5">
    <source>
        <dbReference type="ARBA" id="ARBA00029734"/>
    </source>
</evidence>
<evidence type="ECO:0000313" key="6">
    <source>
        <dbReference type="EMBL" id="CAD7451999.1"/>
    </source>
</evidence>
<dbReference type="AlphaFoldDB" id="A0A7R9FEM5"/>
<dbReference type="UniPathway" id="UPA00115">
    <property type="reaction ID" value="UER00412"/>
</dbReference>
<evidence type="ECO:0000256" key="2">
    <source>
        <dbReference type="ARBA" id="ARBA00008088"/>
    </source>
</evidence>
<dbReference type="EMBL" id="OE000024">
    <property type="protein sequence ID" value="CAD7451999.1"/>
    <property type="molecule type" value="Genomic_DNA"/>
</dbReference>
<dbReference type="GO" id="GO:0005737">
    <property type="term" value="C:cytoplasm"/>
    <property type="evidence" value="ECO:0007669"/>
    <property type="project" value="TreeGrafter"/>
</dbReference>
<dbReference type="Gene3D" id="3.30.70.260">
    <property type="match status" value="1"/>
</dbReference>
<dbReference type="GO" id="GO:0009052">
    <property type="term" value="P:pentose-phosphate shunt, non-oxidative branch"/>
    <property type="evidence" value="ECO:0007669"/>
    <property type="project" value="InterPro"/>
</dbReference>
<keyword evidence="4" id="KW-0413">Isomerase</keyword>
<name>A0A7R9FEM5_9NEOP</name>
<gene>
    <name evidence="6" type="ORF">TTEB3V08_LOCUS193</name>
</gene>
<dbReference type="FunFam" id="3.30.70.260:FF:000018">
    <property type="entry name" value="Ribose-5-phosphate isomerase A"/>
    <property type="match status" value="1"/>
</dbReference>
<dbReference type="GO" id="GO:0006014">
    <property type="term" value="P:D-ribose metabolic process"/>
    <property type="evidence" value="ECO:0007669"/>
    <property type="project" value="TreeGrafter"/>
</dbReference>
<dbReference type="InterPro" id="IPR037171">
    <property type="entry name" value="NagB/RpiA_transferase-like"/>
</dbReference>
<organism evidence="6">
    <name type="scientific">Timema tahoe</name>
    <dbReference type="NCBI Taxonomy" id="61484"/>
    <lineage>
        <taxon>Eukaryota</taxon>
        <taxon>Metazoa</taxon>
        <taxon>Ecdysozoa</taxon>
        <taxon>Arthropoda</taxon>
        <taxon>Hexapoda</taxon>
        <taxon>Insecta</taxon>
        <taxon>Pterygota</taxon>
        <taxon>Neoptera</taxon>
        <taxon>Polyneoptera</taxon>
        <taxon>Phasmatodea</taxon>
        <taxon>Timematodea</taxon>
        <taxon>Timematoidea</taxon>
        <taxon>Timematidae</taxon>
        <taxon>Timema</taxon>
    </lineage>
</organism>
<dbReference type="PANTHER" id="PTHR11934:SF0">
    <property type="entry name" value="RIBOSE-5-PHOSPHATE ISOMERASE"/>
    <property type="match status" value="1"/>
</dbReference>
<evidence type="ECO:0000256" key="1">
    <source>
        <dbReference type="ARBA" id="ARBA00004988"/>
    </source>
</evidence>
<comment type="similarity">
    <text evidence="2">Belongs to the ribose 5-phosphate isomerase family.</text>
</comment>
<proteinExistence type="inferred from homology"/>
<dbReference type="EC" id="5.3.1.6" evidence="3"/>
<dbReference type="PANTHER" id="PTHR11934">
    <property type="entry name" value="RIBOSE-5-PHOSPHATE ISOMERASE"/>
    <property type="match status" value="1"/>
</dbReference>
<sequence>MALSAWCLWKAKRWRFSGCHAEIFRGCLIPFRDYSFPVKLPRPRINSFCNATSRVHQKVMGVVDDAKKAAAFRAVDDYVKNNTSIGVGSGSTVIYAIERIAERVARENLNLVCVPTSFQAKQLILQHSLTLGELESFPQVSWPGSPLFGARIGLSASLSDPQCTSFQLDCVIDGADEVDPNMTLIKGGGGCLTQEKIVASCSERLVIIVDYTKESPHLGQHYTKGVPIEVLPLAYVPVQRKIEDMFGGRAELRMAKMKAGPLVTDNGNFILDWKFPPALSDWRAVNQGVSMIPGVVETGLFVGMTTQVYYGMADGSVKLHKSAR</sequence>
<dbReference type="SUPFAM" id="SSF100950">
    <property type="entry name" value="NagB/RpiA/CoA transferase-like"/>
    <property type="match status" value="1"/>
</dbReference>
<dbReference type="CDD" id="cd01398">
    <property type="entry name" value="RPI_A"/>
    <property type="match status" value="1"/>
</dbReference>
<dbReference type="InterPro" id="IPR004788">
    <property type="entry name" value="Ribose5P_isomerase_type_A"/>
</dbReference>
<dbReference type="GO" id="GO:0004751">
    <property type="term" value="F:ribose-5-phosphate isomerase activity"/>
    <property type="evidence" value="ECO:0007669"/>
    <property type="project" value="UniProtKB-EC"/>
</dbReference>
<evidence type="ECO:0000256" key="3">
    <source>
        <dbReference type="ARBA" id="ARBA00011959"/>
    </source>
</evidence>
<dbReference type="Gene3D" id="3.40.50.1360">
    <property type="match status" value="1"/>
</dbReference>